<dbReference type="InParanoid" id="Q7UQG0"/>
<proteinExistence type="predicted"/>
<dbReference type="EMBL" id="BX294144">
    <property type="protein sequence ID" value="CAD74743.1"/>
    <property type="molecule type" value="Genomic_DNA"/>
</dbReference>
<evidence type="ECO:0000313" key="2">
    <source>
        <dbReference type="Proteomes" id="UP000001025"/>
    </source>
</evidence>
<organism evidence="1 2">
    <name type="scientific">Rhodopirellula baltica (strain DSM 10527 / NCIMB 13988 / SH1)</name>
    <dbReference type="NCBI Taxonomy" id="243090"/>
    <lineage>
        <taxon>Bacteria</taxon>
        <taxon>Pseudomonadati</taxon>
        <taxon>Planctomycetota</taxon>
        <taxon>Planctomycetia</taxon>
        <taxon>Pirellulales</taxon>
        <taxon>Pirellulaceae</taxon>
        <taxon>Rhodopirellula</taxon>
    </lineage>
</organism>
<dbReference type="EnsemblBacteria" id="CAD74743">
    <property type="protein sequence ID" value="CAD74743"/>
    <property type="gene ID" value="RB6349"/>
</dbReference>
<dbReference type="STRING" id="243090.RB6349"/>
<name>Q7UQG0_RHOBA</name>
<accession>Q7UQG0</accession>
<keyword evidence="2" id="KW-1185">Reference proteome</keyword>
<protein>
    <submittedName>
        <fullName evidence="1">Uncharacterized protein</fullName>
    </submittedName>
</protein>
<reference evidence="1 2" key="1">
    <citation type="journal article" date="2003" name="Proc. Natl. Acad. Sci. U.S.A.">
        <title>Complete genome sequence of the marine planctomycete Pirellula sp. strain 1.</title>
        <authorList>
            <person name="Gloeckner F.O."/>
            <person name="Kube M."/>
            <person name="Bauer M."/>
            <person name="Teeling H."/>
            <person name="Lombardot T."/>
            <person name="Ludwig W."/>
            <person name="Gade D."/>
            <person name="Beck A."/>
            <person name="Borzym K."/>
            <person name="Heitmann K."/>
            <person name="Rabus R."/>
            <person name="Schlesner H."/>
            <person name="Amann R."/>
            <person name="Reinhardt R."/>
        </authorList>
    </citation>
    <scope>NUCLEOTIDE SEQUENCE [LARGE SCALE GENOMIC DNA]</scope>
    <source>
        <strain evidence="2">DSM 10527 / NCIMB 13988 / SH1</strain>
    </source>
</reference>
<evidence type="ECO:0000313" key="1">
    <source>
        <dbReference type="EMBL" id="CAD74743.1"/>
    </source>
</evidence>
<gene>
    <name evidence="1" type="ordered locus">RB6349</name>
</gene>
<dbReference type="HOGENOM" id="CLU_3188282_0_0_0"/>
<dbReference type="KEGG" id="rba:RB6349"/>
<dbReference type="AlphaFoldDB" id="Q7UQG0"/>
<dbReference type="Proteomes" id="UP000001025">
    <property type="component" value="Chromosome"/>
</dbReference>
<sequence>MIQLCDDAPSLQLGTIGLTPRRNTWRNVAETEICRCWYGFLGRLSF</sequence>